<dbReference type="InterPro" id="IPR011701">
    <property type="entry name" value="MFS"/>
</dbReference>
<dbReference type="AlphaFoldDB" id="A0A9P5VE34"/>
<dbReference type="SUPFAM" id="SSF103473">
    <property type="entry name" value="MFS general substrate transporter"/>
    <property type="match status" value="1"/>
</dbReference>
<dbReference type="PANTHER" id="PTHR23507">
    <property type="entry name" value="ZGC:174356"/>
    <property type="match status" value="1"/>
</dbReference>
<feature type="transmembrane region" description="Helical" evidence="6">
    <location>
        <begin position="350"/>
        <end position="371"/>
    </location>
</feature>
<sequence length="578" mass="62955">MENDIRFEQQTTSTAPTTNDQHNEDDTEARWFVELQQRPWYYRPSHYWLMPWLVVVGIMISLSYNSIEQLKIKVVCAQLLGLQDGGGIPGNFTSSIGEVRAFDPVDLCGSQEVLGFVGQLDGNLGAVNGIFTLLTLAKWTSLSDVLGRKFLLHISMIGLAVSFLLNWFAVSRFNFFGYHIYYIEAVLLGVIPSGALVNPAVFSYTVDCTTGDNRSRMLGYLATSFALGNIAGSALGASIFSATGDLTVAVKISLVCTALLAIYLSALPESLKTKPASLTQWMTSQAGGYRQTTDHTLSTQAKESTPFVQTLKRVYYLAKANLSTIFDPLLLFVPGHVPKSEKMATRYTPALIVLASFFSLIGLVGAAGLLIPMTNLVFKWRASEDGFYSAFKSSCDFITYLAVFPALQVLYKRVVSSPQKKGDEEAAAQPLMQGTNESQESTPKNAESDLSNMEAMKMDLAFVVGGMALLVFAHLLVPLIATEFALYFSRALSSLGQTTGVACISLLSSVMPTHLTGAAIGAVSVADSLGTIIAVFSYGRLFKNTAETSPLFYYYVSAGLCALALVFATINWWTYRRT</sequence>
<dbReference type="GO" id="GO:0022857">
    <property type="term" value="F:transmembrane transporter activity"/>
    <property type="evidence" value="ECO:0007669"/>
    <property type="project" value="InterPro"/>
</dbReference>
<evidence type="ECO:0000313" key="7">
    <source>
        <dbReference type="EMBL" id="KAF9154704.1"/>
    </source>
</evidence>
<name>A0A9P5VE34_9FUNG</name>
<feature type="transmembrane region" description="Helical" evidence="6">
    <location>
        <begin position="218"/>
        <end position="240"/>
    </location>
</feature>
<keyword evidence="2 6" id="KW-0812">Transmembrane</keyword>
<dbReference type="PANTHER" id="PTHR23507:SF1">
    <property type="entry name" value="FI18259P1-RELATED"/>
    <property type="match status" value="1"/>
</dbReference>
<keyword evidence="3 6" id="KW-1133">Transmembrane helix</keyword>
<proteinExistence type="predicted"/>
<feature type="transmembrane region" description="Helical" evidence="6">
    <location>
        <begin position="551"/>
        <end position="573"/>
    </location>
</feature>
<feature type="transmembrane region" description="Helical" evidence="6">
    <location>
        <begin position="246"/>
        <end position="267"/>
    </location>
</feature>
<evidence type="ECO:0000256" key="2">
    <source>
        <dbReference type="ARBA" id="ARBA00022692"/>
    </source>
</evidence>
<evidence type="ECO:0000256" key="6">
    <source>
        <dbReference type="SAM" id="Phobius"/>
    </source>
</evidence>
<feature type="transmembrane region" description="Helical" evidence="6">
    <location>
        <begin position="391"/>
        <end position="411"/>
    </location>
</feature>
<evidence type="ECO:0000256" key="1">
    <source>
        <dbReference type="ARBA" id="ARBA00004141"/>
    </source>
</evidence>
<feature type="transmembrane region" description="Helical" evidence="6">
    <location>
        <begin position="45"/>
        <end position="64"/>
    </location>
</feature>
<dbReference type="Proteomes" id="UP000748756">
    <property type="component" value="Unassembled WGS sequence"/>
</dbReference>
<dbReference type="Pfam" id="PF07690">
    <property type="entry name" value="MFS_1"/>
    <property type="match status" value="1"/>
</dbReference>
<evidence type="ECO:0000256" key="4">
    <source>
        <dbReference type="ARBA" id="ARBA00023136"/>
    </source>
</evidence>
<feature type="compositionally biased region" description="Polar residues" evidence="5">
    <location>
        <begin position="432"/>
        <end position="447"/>
    </location>
</feature>
<keyword evidence="8" id="KW-1185">Reference proteome</keyword>
<dbReference type="GO" id="GO:0016020">
    <property type="term" value="C:membrane"/>
    <property type="evidence" value="ECO:0007669"/>
    <property type="project" value="UniProtKB-SubCell"/>
</dbReference>
<protein>
    <submittedName>
        <fullName evidence="7">Uncharacterized protein</fullName>
    </submittedName>
</protein>
<feature type="transmembrane region" description="Helical" evidence="6">
    <location>
        <begin position="181"/>
        <end position="206"/>
    </location>
</feature>
<gene>
    <name evidence="7" type="ORF">BG015_000159</name>
</gene>
<evidence type="ECO:0000256" key="5">
    <source>
        <dbReference type="SAM" id="MobiDB-lite"/>
    </source>
</evidence>
<comment type="caution">
    <text evidence="7">The sequence shown here is derived from an EMBL/GenBank/DDBJ whole genome shotgun (WGS) entry which is preliminary data.</text>
</comment>
<accession>A0A9P5VE34</accession>
<keyword evidence="4 6" id="KW-0472">Membrane</keyword>
<feature type="transmembrane region" description="Helical" evidence="6">
    <location>
        <begin position="460"/>
        <end position="481"/>
    </location>
</feature>
<dbReference type="EMBL" id="JAAAUQ010000102">
    <property type="protein sequence ID" value="KAF9154704.1"/>
    <property type="molecule type" value="Genomic_DNA"/>
</dbReference>
<evidence type="ECO:0000256" key="3">
    <source>
        <dbReference type="ARBA" id="ARBA00022989"/>
    </source>
</evidence>
<dbReference type="OrthoDB" id="3026777at2759"/>
<feature type="region of interest" description="Disordered" evidence="5">
    <location>
        <begin position="425"/>
        <end position="447"/>
    </location>
</feature>
<dbReference type="Gene3D" id="1.20.1250.20">
    <property type="entry name" value="MFS general substrate transporter like domains"/>
    <property type="match status" value="1"/>
</dbReference>
<feature type="region of interest" description="Disordered" evidence="5">
    <location>
        <begin position="1"/>
        <end position="25"/>
    </location>
</feature>
<organism evidence="7 8">
    <name type="scientific">Linnemannia schmuckeri</name>
    <dbReference type="NCBI Taxonomy" id="64567"/>
    <lineage>
        <taxon>Eukaryota</taxon>
        <taxon>Fungi</taxon>
        <taxon>Fungi incertae sedis</taxon>
        <taxon>Mucoromycota</taxon>
        <taxon>Mortierellomycotina</taxon>
        <taxon>Mortierellomycetes</taxon>
        <taxon>Mortierellales</taxon>
        <taxon>Mortierellaceae</taxon>
        <taxon>Linnemannia</taxon>
    </lineage>
</organism>
<reference evidence="7" key="1">
    <citation type="journal article" date="2020" name="Fungal Divers.">
        <title>Resolving the Mortierellaceae phylogeny through synthesis of multi-gene phylogenetics and phylogenomics.</title>
        <authorList>
            <person name="Vandepol N."/>
            <person name="Liber J."/>
            <person name="Desiro A."/>
            <person name="Na H."/>
            <person name="Kennedy M."/>
            <person name="Barry K."/>
            <person name="Grigoriev I.V."/>
            <person name="Miller A.N."/>
            <person name="O'Donnell K."/>
            <person name="Stajich J.E."/>
            <person name="Bonito G."/>
        </authorList>
    </citation>
    <scope>NUCLEOTIDE SEQUENCE</scope>
    <source>
        <strain evidence="7">NRRL 6426</strain>
    </source>
</reference>
<comment type="subcellular location">
    <subcellularLocation>
        <location evidence="1">Membrane</location>
        <topology evidence="1">Multi-pass membrane protein</topology>
    </subcellularLocation>
</comment>
<feature type="transmembrane region" description="Helical" evidence="6">
    <location>
        <begin position="150"/>
        <end position="169"/>
    </location>
</feature>
<feature type="transmembrane region" description="Helical" evidence="6">
    <location>
        <begin position="519"/>
        <end position="539"/>
    </location>
</feature>
<evidence type="ECO:0000313" key="8">
    <source>
        <dbReference type="Proteomes" id="UP000748756"/>
    </source>
</evidence>
<feature type="compositionally biased region" description="Polar residues" evidence="5">
    <location>
        <begin position="8"/>
        <end position="20"/>
    </location>
</feature>
<dbReference type="InterPro" id="IPR036259">
    <property type="entry name" value="MFS_trans_sf"/>
</dbReference>